<sequence length="108" mass="12457">MPPDAKRSLLAEHLAEFRSWSYDTLVAEIDRSRKTHDCLRHTEGVFDDGTEYQMEFNVFWDDKRGGDVRVCGDISTEPQRRLLWVLPIYIPDATDSFIMAQDGSFVGD</sequence>
<evidence type="ECO:0000313" key="1">
    <source>
        <dbReference type="EMBL" id="MCM2374489.1"/>
    </source>
</evidence>
<dbReference type="EMBL" id="JAMQBK010000087">
    <property type="protein sequence ID" value="MCM2374489.1"/>
    <property type="molecule type" value="Genomic_DNA"/>
</dbReference>
<comment type="caution">
    <text evidence="1">The sequence shown here is derived from an EMBL/GenBank/DDBJ whole genome shotgun (WGS) entry which is preliminary data.</text>
</comment>
<name>A0ABT0UC85_9BACT</name>
<keyword evidence="2" id="KW-1185">Reference proteome</keyword>
<evidence type="ECO:0000313" key="2">
    <source>
        <dbReference type="Proteomes" id="UP001202961"/>
    </source>
</evidence>
<proteinExistence type="predicted"/>
<reference evidence="1 2" key="1">
    <citation type="journal article" date="2022" name="Syst. Appl. Microbiol.">
        <title>Rhodopirellula aestuarii sp. nov., a novel member of the genus Rhodopirellula isolated from brackish sediments collected in the Tagus River estuary, Portugal.</title>
        <authorList>
            <person name="Vitorino I.R."/>
            <person name="Klimek D."/>
            <person name="Calusinska M."/>
            <person name="Lobo-da-Cunha A."/>
            <person name="Vasconcelos V."/>
            <person name="Lage O.M."/>
        </authorList>
    </citation>
    <scope>NUCLEOTIDE SEQUENCE [LARGE SCALE GENOMIC DNA]</scope>
    <source>
        <strain evidence="1 2">ICT_H3.1</strain>
    </source>
</reference>
<protein>
    <submittedName>
        <fullName evidence="1">Uncharacterized protein</fullName>
    </submittedName>
</protein>
<accession>A0ABT0UC85</accession>
<dbReference type="Proteomes" id="UP001202961">
    <property type="component" value="Unassembled WGS sequence"/>
</dbReference>
<dbReference type="RefSeq" id="WP_250932381.1">
    <property type="nucleotide sequence ID" value="NZ_JAMQBK010000087.1"/>
</dbReference>
<gene>
    <name evidence="1" type="ORF">NB063_28040</name>
</gene>
<organism evidence="1 2">
    <name type="scientific">Aporhodopirellula aestuarii</name>
    <dbReference type="NCBI Taxonomy" id="2950107"/>
    <lineage>
        <taxon>Bacteria</taxon>
        <taxon>Pseudomonadati</taxon>
        <taxon>Planctomycetota</taxon>
        <taxon>Planctomycetia</taxon>
        <taxon>Pirellulales</taxon>
        <taxon>Pirellulaceae</taxon>
        <taxon>Aporhodopirellula</taxon>
    </lineage>
</organism>